<organism evidence="1 2">
    <name type="scientific">Parascaris equorum</name>
    <name type="common">Equine roundworm</name>
    <dbReference type="NCBI Taxonomy" id="6256"/>
    <lineage>
        <taxon>Eukaryota</taxon>
        <taxon>Metazoa</taxon>
        <taxon>Ecdysozoa</taxon>
        <taxon>Nematoda</taxon>
        <taxon>Chromadorea</taxon>
        <taxon>Rhabditida</taxon>
        <taxon>Spirurina</taxon>
        <taxon>Ascaridomorpha</taxon>
        <taxon>Ascaridoidea</taxon>
        <taxon>Ascarididae</taxon>
        <taxon>Parascaris</taxon>
    </lineage>
</organism>
<dbReference type="WBParaSite" id="PEQ_0001443701-mRNA-1">
    <property type="protein sequence ID" value="PEQ_0001443701-mRNA-1"/>
    <property type="gene ID" value="PEQ_0001443701"/>
</dbReference>
<sequence length="67" mass="7314">MRSKGCSMMIASNHAVPSLVTTHVICPDERKNAKEIVLSVIEGTIGIGHPLSLLMFERALILMFCDS</sequence>
<accession>A0A914SK95</accession>
<reference evidence="2" key="1">
    <citation type="submission" date="2022-11" db="UniProtKB">
        <authorList>
            <consortium name="WormBaseParasite"/>
        </authorList>
    </citation>
    <scope>IDENTIFICATION</scope>
</reference>
<evidence type="ECO:0000313" key="2">
    <source>
        <dbReference type="WBParaSite" id="PEQ_0001443701-mRNA-1"/>
    </source>
</evidence>
<proteinExistence type="predicted"/>
<evidence type="ECO:0000313" key="1">
    <source>
        <dbReference type="Proteomes" id="UP000887564"/>
    </source>
</evidence>
<keyword evidence="1" id="KW-1185">Reference proteome</keyword>
<name>A0A914SK95_PAREQ</name>
<protein>
    <submittedName>
        <fullName evidence="2">Uncharacterized protein</fullName>
    </submittedName>
</protein>
<dbReference type="AlphaFoldDB" id="A0A914SK95"/>
<dbReference type="Proteomes" id="UP000887564">
    <property type="component" value="Unplaced"/>
</dbReference>